<keyword evidence="2" id="KW-1185">Reference proteome</keyword>
<accession>A0A9W4SC45</accession>
<organism evidence="1 2">
    <name type="scientific">Funneliformis geosporum</name>
    <dbReference type="NCBI Taxonomy" id="1117311"/>
    <lineage>
        <taxon>Eukaryota</taxon>
        <taxon>Fungi</taxon>
        <taxon>Fungi incertae sedis</taxon>
        <taxon>Mucoromycota</taxon>
        <taxon>Glomeromycotina</taxon>
        <taxon>Glomeromycetes</taxon>
        <taxon>Glomerales</taxon>
        <taxon>Glomeraceae</taxon>
        <taxon>Funneliformis</taxon>
    </lineage>
</organism>
<gene>
    <name evidence="1" type="ORF">FWILDA_LOCUS1514</name>
</gene>
<evidence type="ECO:0000313" key="2">
    <source>
        <dbReference type="Proteomes" id="UP001153678"/>
    </source>
</evidence>
<comment type="caution">
    <text evidence="1">The sequence shown here is derived from an EMBL/GenBank/DDBJ whole genome shotgun (WGS) entry which is preliminary data.</text>
</comment>
<evidence type="ECO:0000313" key="1">
    <source>
        <dbReference type="EMBL" id="CAI2164331.1"/>
    </source>
</evidence>
<proteinExistence type="predicted"/>
<dbReference type="OrthoDB" id="2400393at2759"/>
<dbReference type="EMBL" id="CAMKVN010000149">
    <property type="protein sequence ID" value="CAI2164331.1"/>
    <property type="molecule type" value="Genomic_DNA"/>
</dbReference>
<dbReference type="AlphaFoldDB" id="A0A9W4SC45"/>
<dbReference type="Proteomes" id="UP001153678">
    <property type="component" value="Unassembled WGS sequence"/>
</dbReference>
<sequence>MKKASKNPLQLQLYCIKYNLALALCCNKKRSNCFKDYHTQMENDN</sequence>
<protein>
    <submittedName>
        <fullName evidence="1">9603_t:CDS:1</fullName>
    </submittedName>
</protein>
<name>A0A9W4SC45_9GLOM</name>
<reference evidence="1" key="1">
    <citation type="submission" date="2022-08" db="EMBL/GenBank/DDBJ databases">
        <authorList>
            <person name="Kallberg Y."/>
            <person name="Tangrot J."/>
            <person name="Rosling A."/>
        </authorList>
    </citation>
    <scope>NUCLEOTIDE SEQUENCE</scope>
    <source>
        <strain evidence="1">Wild A</strain>
    </source>
</reference>